<dbReference type="PROSITE" id="PS00018">
    <property type="entry name" value="EF_HAND_1"/>
    <property type="match status" value="1"/>
</dbReference>
<gene>
    <name evidence="5" type="ORF">DSPE1174_LOCUS15804</name>
</gene>
<dbReference type="GO" id="GO:0005509">
    <property type="term" value="F:calcium ion binding"/>
    <property type="evidence" value="ECO:0007669"/>
    <property type="project" value="InterPro"/>
</dbReference>
<reference evidence="5" key="1">
    <citation type="submission" date="2021-01" db="EMBL/GenBank/DDBJ databases">
        <authorList>
            <person name="Corre E."/>
            <person name="Pelletier E."/>
            <person name="Niang G."/>
            <person name="Scheremetjew M."/>
            <person name="Finn R."/>
            <person name="Kale V."/>
            <person name="Holt S."/>
            <person name="Cochrane G."/>
            <person name="Meng A."/>
            <person name="Brown T."/>
            <person name="Cohen L."/>
        </authorList>
    </citation>
    <scope>NUCLEOTIDE SEQUENCE</scope>
    <source>
        <strain evidence="5">CCMP1381</strain>
    </source>
</reference>
<dbReference type="EMBL" id="HBGS01030960">
    <property type="protein sequence ID" value="CAD9430076.1"/>
    <property type="molecule type" value="Transcribed_RNA"/>
</dbReference>
<evidence type="ECO:0000256" key="2">
    <source>
        <dbReference type="SAM" id="SignalP"/>
    </source>
</evidence>
<dbReference type="InterPro" id="IPR018247">
    <property type="entry name" value="EF_Hand_1_Ca_BS"/>
</dbReference>
<feature type="domain" description="Thioredoxin" evidence="4">
    <location>
        <begin position="1"/>
        <end position="154"/>
    </location>
</feature>
<feature type="chain" id="PRO_5031219261" description="Calmodulin" evidence="2">
    <location>
        <begin position="23"/>
        <end position="393"/>
    </location>
</feature>
<dbReference type="SUPFAM" id="SSF47473">
    <property type="entry name" value="EF-hand"/>
    <property type="match status" value="1"/>
</dbReference>
<dbReference type="Gene3D" id="3.40.30.10">
    <property type="entry name" value="Glutaredoxin"/>
    <property type="match status" value="1"/>
</dbReference>
<accession>A0A7S2CQ32</accession>
<dbReference type="Pfam" id="PF00085">
    <property type="entry name" value="Thioredoxin"/>
    <property type="match status" value="1"/>
</dbReference>
<evidence type="ECO:0000313" key="5">
    <source>
        <dbReference type="EMBL" id="CAD9430076.1"/>
    </source>
</evidence>
<feature type="signal peptide" evidence="2">
    <location>
        <begin position="1"/>
        <end position="22"/>
    </location>
</feature>
<keyword evidence="2" id="KW-0732">Signal</keyword>
<evidence type="ECO:0000256" key="1">
    <source>
        <dbReference type="ARBA" id="ARBA00022837"/>
    </source>
</evidence>
<dbReference type="CDD" id="cd02961">
    <property type="entry name" value="PDI_a_family"/>
    <property type="match status" value="1"/>
</dbReference>
<dbReference type="PROSITE" id="PS50222">
    <property type="entry name" value="EF_HAND_2"/>
    <property type="match status" value="2"/>
</dbReference>
<protein>
    <recommendedName>
        <fullName evidence="6">Calmodulin</fullName>
    </recommendedName>
</protein>
<dbReference type="Gene3D" id="1.10.238.10">
    <property type="entry name" value="EF-hand"/>
    <property type="match status" value="2"/>
</dbReference>
<keyword evidence="1" id="KW-0106">Calcium</keyword>
<dbReference type="SUPFAM" id="SSF52833">
    <property type="entry name" value="Thioredoxin-like"/>
    <property type="match status" value="1"/>
</dbReference>
<dbReference type="InterPro" id="IPR002048">
    <property type="entry name" value="EF_hand_dom"/>
</dbReference>
<name>A0A7S2CQ32_9STRA</name>
<dbReference type="AlphaFoldDB" id="A0A7S2CQ32"/>
<sequence length="393" mass="43584">MFWGVLLSSFLLTSAFIAPVNRVRLHHRSAIPLTVSDLVTSIKTGDDLKNMIVDGENVVAVKYWASWCRSCKRFEKNWRRLITEDFPPSDGGIIFAEVEHTGAPLNLELFQSQGIASLPFIQIYVGGELLHSGNAGTSSVAVNTLKAQLKEFLGQVPETAPPSTDDPVDEESMDSFNGDPAEFPVARSPKSGAVMAAEQLPILQRIRLITDVAIAFESSYASKFDKESVAKRAKLIEMIPRSRLEELTMAFKLIDTDDSGDVSIEEIHEFLDTLRKGRWAPEQSSNVLFRDGGVSSLNLDEFLGLMAASSVKKALSDTFKFLDLDRRGFIPLMDLIRILTEFSGQAVDIDDIRGHLGDSNVDIDGHVNYLEFCDIIVNSFEKTMVGSLDWMDK</sequence>
<evidence type="ECO:0000259" key="3">
    <source>
        <dbReference type="PROSITE" id="PS50222"/>
    </source>
</evidence>
<organism evidence="5">
    <name type="scientific">Octactis speculum</name>
    <dbReference type="NCBI Taxonomy" id="3111310"/>
    <lineage>
        <taxon>Eukaryota</taxon>
        <taxon>Sar</taxon>
        <taxon>Stramenopiles</taxon>
        <taxon>Ochrophyta</taxon>
        <taxon>Dictyochophyceae</taxon>
        <taxon>Dictyochales</taxon>
        <taxon>Dictyochaceae</taxon>
        <taxon>Octactis</taxon>
    </lineage>
</organism>
<dbReference type="InterPro" id="IPR011992">
    <property type="entry name" value="EF-hand-dom_pair"/>
</dbReference>
<dbReference type="SMART" id="SM00054">
    <property type="entry name" value="EFh"/>
    <property type="match status" value="2"/>
</dbReference>
<dbReference type="PROSITE" id="PS51352">
    <property type="entry name" value="THIOREDOXIN_2"/>
    <property type="match status" value="1"/>
</dbReference>
<evidence type="ECO:0008006" key="6">
    <source>
        <dbReference type="Google" id="ProtNLM"/>
    </source>
</evidence>
<proteinExistence type="predicted"/>
<dbReference type="InterPro" id="IPR036249">
    <property type="entry name" value="Thioredoxin-like_sf"/>
</dbReference>
<feature type="domain" description="EF-hand" evidence="3">
    <location>
        <begin position="310"/>
        <end position="345"/>
    </location>
</feature>
<dbReference type="InterPro" id="IPR013766">
    <property type="entry name" value="Thioredoxin_domain"/>
</dbReference>
<evidence type="ECO:0000259" key="4">
    <source>
        <dbReference type="PROSITE" id="PS51352"/>
    </source>
</evidence>
<feature type="domain" description="EF-hand" evidence="3">
    <location>
        <begin position="242"/>
        <end position="277"/>
    </location>
</feature>